<comment type="caution">
    <text evidence="2">The sequence shown here is derived from an EMBL/GenBank/DDBJ whole genome shotgun (WGS) entry which is preliminary data.</text>
</comment>
<dbReference type="InterPro" id="IPR001602">
    <property type="entry name" value="UPF0047_YjbQ-like"/>
</dbReference>
<accession>A0A1Y1WAX8</accession>
<dbReference type="STRING" id="61395.A0A1Y1WAX8"/>
<dbReference type="PANTHER" id="PTHR30615:SF8">
    <property type="entry name" value="UPF0047 PROTEIN C4A8.02C"/>
    <property type="match status" value="1"/>
</dbReference>
<dbReference type="RefSeq" id="XP_040744268.1">
    <property type="nucleotide sequence ID" value="XM_040890290.1"/>
</dbReference>
<dbReference type="NCBIfam" id="TIGR00149">
    <property type="entry name" value="TIGR00149_YjbQ"/>
    <property type="match status" value="1"/>
</dbReference>
<keyword evidence="3" id="KW-1185">Reference proteome</keyword>
<dbReference type="InterPro" id="IPR035917">
    <property type="entry name" value="YjbQ-like_sf"/>
</dbReference>
<dbReference type="EMBL" id="MCFD01000005">
    <property type="protein sequence ID" value="ORX70689.1"/>
    <property type="molecule type" value="Genomic_DNA"/>
</dbReference>
<dbReference type="OrthoDB" id="10255963at2759"/>
<comment type="similarity">
    <text evidence="1">Belongs to the UPF0047 family.</text>
</comment>
<dbReference type="Gene3D" id="2.60.120.460">
    <property type="entry name" value="YjbQ-like"/>
    <property type="match status" value="1"/>
</dbReference>
<dbReference type="PIRSF" id="PIRSF004681">
    <property type="entry name" value="UCP004681"/>
    <property type="match status" value="1"/>
</dbReference>
<gene>
    <name evidence="2" type="ORF">DL89DRAFT_292312</name>
</gene>
<evidence type="ECO:0000256" key="1">
    <source>
        <dbReference type="ARBA" id="ARBA00005534"/>
    </source>
</evidence>
<evidence type="ECO:0000313" key="3">
    <source>
        <dbReference type="Proteomes" id="UP000193922"/>
    </source>
</evidence>
<dbReference type="SUPFAM" id="SSF111038">
    <property type="entry name" value="YjbQ-like"/>
    <property type="match status" value="1"/>
</dbReference>
<dbReference type="Pfam" id="PF01894">
    <property type="entry name" value="YjbQ"/>
    <property type="match status" value="1"/>
</dbReference>
<sequence>MSASWSQVTHKFPPRAKGCYLVTNEVTRAIDSELAKYEVGMANLFLQHTSASICLGENFCDEVRDDMLMALDTIVPESLPYTHTDEGPDDMPGHVKSALVGVSLDIPIRNGRLALGTWQGIYLIEHRTYRHSRQVVVTIQGQKKAGR</sequence>
<organism evidence="2 3">
    <name type="scientific">Linderina pennispora</name>
    <dbReference type="NCBI Taxonomy" id="61395"/>
    <lineage>
        <taxon>Eukaryota</taxon>
        <taxon>Fungi</taxon>
        <taxon>Fungi incertae sedis</taxon>
        <taxon>Zoopagomycota</taxon>
        <taxon>Kickxellomycotina</taxon>
        <taxon>Kickxellomycetes</taxon>
        <taxon>Kickxellales</taxon>
        <taxon>Kickxellaceae</taxon>
        <taxon>Linderina</taxon>
    </lineage>
</organism>
<protein>
    <submittedName>
        <fullName evidence="2">Uncharacterized protein</fullName>
    </submittedName>
</protein>
<dbReference type="Proteomes" id="UP000193922">
    <property type="component" value="Unassembled WGS sequence"/>
</dbReference>
<name>A0A1Y1WAX8_9FUNG</name>
<reference evidence="2 3" key="1">
    <citation type="submission" date="2016-07" db="EMBL/GenBank/DDBJ databases">
        <title>Pervasive Adenine N6-methylation of Active Genes in Fungi.</title>
        <authorList>
            <consortium name="DOE Joint Genome Institute"/>
            <person name="Mondo S.J."/>
            <person name="Dannebaum R.O."/>
            <person name="Kuo R.C."/>
            <person name="Labutti K."/>
            <person name="Haridas S."/>
            <person name="Kuo A."/>
            <person name="Salamov A."/>
            <person name="Ahrendt S.R."/>
            <person name="Lipzen A."/>
            <person name="Sullivan W."/>
            <person name="Andreopoulos W.B."/>
            <person name="Clum A."/>
            <person name="Lindquist E."/>
            <person name="Daum C."/>
            <person name="Ramamoorthy G.K."/>
            <person name="Gryganskyi A."/>
            <person name="Culley D."/>
            <person name="Magnuson J.K."/>
            <person name="James T.Y."/>
            <person name="O'Malley M.A."/>
            <person name="Stajich J.E."/>
            <person name="Spatafora J.W."/>
            <person name="Visel A."/>
            <person name="Grigoriev I.V."/>
        </authorList>
    </citation>
    <scope>NUCLEOTIDE SEQUENCE [LARGE SCALE GENOMIC DNA]</scope>
    <source>
        <strain evidence="2 3">ATCC 12442</strain>
    </source>
</reference>
<dbReference type="PANTHER" id="PTHR30615">
    <property type="entry name" value="UNCHARACTERIZED PROTEIN YJBQ-RELATED"/>
    <property type="match status" value="1"/>
</dbReference>
<dbReference type="GeneID" id="63806938"/>
<dbReference type="PROSITE" id="PS01314">
    <property type="entry name" value="UPF0047"/>
    <property type="match status" value="1"/>
</dbReference>
<proteinExistence type="inferred from homology"/>
<evidence type="ECO:0000313" key="2">
    <source>
        <dbReference type="EMBL" id="ORX70689.1"/>
    </source>
</evidence>
<dbReference type="AlphaFoldDB" id="A0A1Y1WAX8"/>